<feature type="compositionally biased region" description="Polar residues" evidence="11">
    <location>
        <begin position="627"/>
        <end position="636"/>
    </location>
</feature>
<evidence type="ECO:0000256" key="7">
    <source>
        <dbReference type="ARBA" id="ARBA00023242"/>
    </source>
</evidence>
<evidence type="ECO:0000313" key="14">
    <source>
        <dbReference type="Proteomes" id="UP000007303"/>
    </source>
</evidence>
<reference evidence="13" key="3">
    <citation type="submission" date="2025-09" db="UniProtKB">
        <authorList>
            <consortium name="Ensembl"/>
        </authorList>
    </citation>
    <scope>IDENTIFICATION</scope>
</reference>
<evidence type="ECO:0000256" key="1">
    <source>
        <dbReference type="ARBA" id="ARBA00004642"/>
    </source>
</evidence>
<evidence type="ECO:0000259" key="12">
    <source>
        <dbReference type="PROSITE" id="PS50158"/>
    </source>
</evidence>
<dbReference type="GeneTree" id="ENSGT00390000011475"/>
<feature type="compositionally biased region" description="Pro residues" evidence="11">
    <location>
        <begin position="441"/>
        <end position="477"/>
    </location>
</feature>
<feature type="domain" description="CCHC-type" evidence="12">
    <location>
        <begin position="217"/>
        <end position="232"/>
    </location>
</feature>
<dbReference type="InterPro" id="IPR036875">
    <property type="entry name" value="Znf_CCHC_sf"/>
</dbReference>
<evidence type="ECO:0000256" key="5">
    <source>
        <dbReference type="ARBA" id="ARBA00022771"/>
    </source>
</evidence>
<reference evidence="14" key="1">
    <citation type="journal article" date="2004" name="Nature">
        <title>Genome duplication in the teleost fish Tetraodon nigroviridis reveals the early vertebrate proto-karyotype.</title>
        <authorList>
            <person name="Jaillon O."/>
            <person name="Aury J.-M."/>
            <person name="Brunet F."/>
            <person name="Petit J.-L."/>
            <person name="Stange-Thomann N."/>
            <person name="Mauceli E."/>
            <person name="Bouneau L."/>
            <person name="Fischer C."/>
            <person name="Ozouf-Costaz C."/>
            <person name="Bernot A."/>
            <person name="Nicaud S."/>
            <person name="Jaffe D."/>
            <person name="Fisher S."/>
            <person name="Lutfalla G."/>
            <person name="Dossat C."/>
            <person name="Segurens B."/>
            <person name="Dasilva C."/>
            <person name="Salanoubat M."/>
            <person name="Levy M."/>
            <person name="Boudet N."/>
            <person name="Castellano S."/>
            <person name="Anthouard V."/>
            <person name="Jubin C."/>
            <person name="Castelli V."/>
            <person name="Katinka M."/>
            <person name="Vacherie B."/>
            <person name="Biemont C."/>
            <person name="Skalli Z."/>
            <person name="Cattolico L."/>
            <person name="Poulain J."/>
            <person name="De Berardinis V."/>
            <person name="Cruaud C."/>
            <person name="Duprat S."/>
            <person name="Brottier P."/>
            <person name="Coutanceau J.-P."/>
            <person name="Gouzy J."/>
            <person name="Parra G."/>
            <person name="Lardier G."/>
            <person name="Chapple C."/>
            <person name="McKernan K.J."/>
            <person name="McEwan P."/>
            <person name="Bosak S."/>
            <person name="Kellis M."/>
            <person name="Volff J.-N."/>
            <person name="Guigo R."/>
            <person name="Zody M.C."/>
            <person name="Mesirov J."/>
            <person name="Lindblad-Toh K."/>
            <person name="Birren B."/>
            <person name="Nusbaum C."/>
            <person name="Kahn D."/>
            <person name="Robinson-Rechavi M."/>
            <person name="Laudet V."/>
            <person name="Schachter V."/>
            <person name="Quetier F."/>
            <person name="Saurin W."/>
            <person name="Scarpelli C."/>
            <person name="Wincker P."/>
            <person name="Lander E.S."/>
            <person name="Weissenbach J."/>
            <person name="Roest Crollius H."/>
        </authorList>
    </citation>
    <scope>NUCLEOTIDE SEQUENCE [LARGE SCALE GENOMIC DNA]</scope>
</reference>
<dbReference type="PROSITE" id="PS50158">
    <property type="entry name" value="ZF_CCHC"/>
    <property type="match status" value="1"/>
</dbReference>
<sequence length="716" mass="79213">MADVDFGNTELFGQLGGSLPPVSKHIRFTEDDEDCDEIRQLRSRLEEFMPLTDRIHKHLKRKQSILTRPSGITVENVHFDGPVLQILYTNNAISKICRQEIEDCICGVIAKHHSPNKEMKRPSFNIKPQHSAFVLDEDPYKSSTSAVKTVTEAFKVIGSVSYFTTFCLDKLGQPLVNENPQMTDGWDIPVYHQIFQQVIGAEGVEIEMKDKRLKSVCFNCGLSGHQLRDCPKPKDMAAINERRKEFVQNNNQVLLGNQRYHADEIEERFAKYRPGILSDKLLTALGVDGHSLPPLIYRMRQLGYPPGWLKEAEMENSGLTLYDGNVSNDNIKDDASSQNISYDVSKLVDFPGFNVPAPRGIRDDFLKYGSVPMQGVHQKQNFSAYLSNNFPKPGTPCNKRPCENISSPKPSKKTRRSPNSSSDMDVESDPGTSYADKFQIPLPPGSPCFSSPPPLPLGTPPATPTPPPLPKGTPPLTPSNGSLAVQGQNWRVVDEIVEGTEDELTLEELEEQQRMIWAALKDDDTTTTSDCETLVPSSASMSTPVQVSKEIKDAEEVAVPEEPVEPCHNSAAEEQPGPQEMPPQEMPPQEMSPQELSPQDLRPVKGEDDSPQPVRAQSPESPDPIENQGNKPQSSHLLEHQEDVAAAPVTGLEGAPDPASQDLRKVTAVPHRSFFAAGIVPFEDTPEFTEVAAATGTYLKIRDLLKSSPRSMGKKK</sequence>
<dbReference type="GO" id="GO:0008270">
    <property type="term" value="F:zinc ion binding"/>
    <property type="evidence" value="ECO:0007669"/>
    <property type="project" value="UniProtKB-KW"/>
</dbReference>
<dbReference type="Ensembl" id="ENSTNIT00000019136.1">
    <property type="protein sequence ID" value="ENSTNIP00000018908.1"/>
    <property type="gene ID" value="ENSTNIG00000015824.1"/>
</dbReference>
<reference evidence="13" key="2">
    <citation type="submission" date="2025-08" db="UniProtKB">
        <authorList>
            <consortium name="Ensembl"/>
        </authorList>
    </citation>
    <scope>IDENTIFICATION</scope>
</reference>
<name>H3DEG5_TETNG</name>
<comment type="subcellular location">
    <subcellularLocation>
        <location evidence="1">Nucleus</location>
        <location evidence="1">Nucleoplasm</location>
    </subcellularLocation>
</comment>
<feature type="compositionally biased region" description="Polar residues" evidence="11">
    <location>
        <begin position="479"/>
        <end position="488"/>
    </location>
</feature>
<dbReference type="AlphaFoldDB" id="H3DEG5"/>
<feature type="region of interest" description="Disordered" evidence="11">
    <location>
        <begin position="394"/>
        <end position="488"/>
    </location>
</feature>
<evidence type="ECO:0000256" key="3">
    <source>
        <dbReference type="ARBA" id="ARBA00022379"/>
    </source>
</evidence>
<dbReference type="GO" id="GO:0005654">
    <property type="term" value="C:nucleoplasm"/>
    <property type="evidence" value="ECO:0007669"/>
    <property type="project" value="UniProtKB-SubCell"/>
</dbReference>
<dbReference type="Proteomes" id="UP000007303">
    <property type="component" value="Unassembled WGS sequence"/>
</dbReference>
<dbReference type="InterPro" id="IPR006568">
    <property type="entry name" value="PSP_pro-rich"/>
</dbReference>
<evidence type="ECO:0000256" key="9">
    <source>
        <dbReference type="ARBA" id="ARBA00045870"/>
    </source>
</evidence>
<evidence type="ECO:0000256" key="11">
    <source>
        <dbReference type="SAM" id="MobiDB-lite"/>
    </source>
</evidence>
<feature type="region of interest" description="Disordered" evidence="11">
    <location>
        <begin position="523"/>
        <end position="661"/>
    </location>
</feature>
<evidence type="ECO:0000256" key="10">
    <source>
        <dbReference type="PROSITE-ProRule" id="PRU00047"/>
    </source>
</evidence>
<keyword evidence="14" id="KW-1185">Reference proteome</keyword>
<dbReference type="OMA" id="DAEVPHG"/>
<keyword evidence="6" id="KW-0862">Zinc</keyword>
<evidence type="ECO:0000256" key="2">
    <source>
        <dbReference type="ARBA" id="ARBA00007497"/>
    </source>
</evidence>
<keyword evidence="5 10" id="KW-0863">Zinc-finger</keyword>
<dbReference type="Pfam" id="PF04046">
    <property type="entry name" value="PSP"/>
    <property type="match status" value="1"/>
</dbReference>
<dbReference type="InterPro" id="IPR052115">
    <property type="entry name" value="NEXT_complex_subunit_ZCCHC8"/>
</dbReference>
<accession>H3DEG5</accession>
<evidence type="ECO:0000256" key="4">
    <source>
        <dbReference type="ARBA" id="ARBA00022723"/>
    </source>
</evidence>
<keyword evidence="7" id="KW-0539">Nucleus</keyword>
<feature type="compositionally biased region" description="Polar residues" evidence="11">
    <location>
        <begin position="535"/>
        <end position="546"/>
    </location>
</feature>
<dbReference type="InParanoid" id="H3DEG5"/>
<proteinExistence type="inferred from homology"/>
<comment type="function">
    <text evidence="9">Scaffolding subunit of the trimeric nuclear exosome targeting (NEXT) complex that is involved in the surveillance and turnover of aberrant transcripts and non-coding RNAs. NEXT functions as an RNA exosome cofactor that directs a subset of non-coding short-lived RNAs for exosomal degradation. May be involved in pre-mRNA splicing. It is required for 3'-end maturation of telomerase RNA component (TERC), TERC 3'-end targeting to the nuclear RNA exosome, and for telomerase function.</text>
</comment>
<dbReference type="PANTHER" id="PTHR13316">
    <property type="entry name" value="ZINC FINGER, CCHC DOMAIN CONTAINING 8"/>
    <property type="match status" value="1"/>
</dbReference>
<protein>
    <recommendedName>
        <fullName evidence="3">Zinc finger CCHC domain-containing protein 8</fullName>
    </recommendedName>
    <alternativeName>
        <fullName evidence="8">TRAMP-like complex RNA-binding factor ZCCHC8</fullName>
    </alternativeName>
</protein>
<dbReference type="InterPro" id="IPR001878">
    <property type="entry name" value="Znf_CCHC"/>
</dbReference>
<evidence type="ECO:0000313" key="13">
    <source>
        <dbReference type="Ensembl" id="ENSTNIP00000018908.1"/>
    </source>
</evidence>
<comment type="similarity">
    <text evidence="2">Belongs to the ZCCHC8 family.</text>
</comment>
<evidence type="ECO:0000256" key="8">
    <source>
        <dbReference type="ARBA" id="ARBA00032546"/>
    </source>
</evidence>
<evidence type="ECO:0000256" key="6">
    <source>
        <dbReference type="ARBA" id="ARBA00022833"/>
    </source>
</evidence>
<keyword evidence="4" id="KW-0479">Metal-binding</keyword>
<dbReference type="STRING" id="99883.ENSTNIP00000018908"/>
<dbReference type="SMART" id="SM00343">
    <property type="entry name" value="ZnF_C2HC"/>
    <property type="match status" value="1"/>
</dbReference>
<dbReference type="GO" id="GO:0003723">
    <property type="term" value="F:RNA binding"/>
    <property type="evidence" value="ECO:0007669"/>
    <property type="project" value="TreeGrafter"/>
</dbReference>
<dbReference type="Gene3D" id="4.10.60.10">
    <property type="entry name" value="Zinc finger, CCHC-type"/>
    <property type="match status" value="1"/>
</dbReference>
<dbReference type="SUPFAM" id="SSF57756">
    <property type="entry name" value="Retrovirus zinc finger-like domains"/>
    <property type="match status" value="1"/>
</dbReference>
<dbReference type="SMART" id="SM00581">
    <property type="entry name" value="PSP"/>
    <property type="match status" value="1"/>
</dbReference>
<organism evidence="13 14">
    <name type="scientific">Tetraodon nigroviridis</name>
    <name type="common">Spotted green pufferfish</name>
    <name type="synonym">Chelonodon nigroviridis</name>
    <dbReference type="NCBI Taxonomy" id="99883"/>
    <lineage>
        <taxon>Eukaryota</taxon>
        <taxon>Metazoa</taxon>
        <taxon>Chordata</taxon>
        <taxon>Craniata</taxon>
        <taxon>Vertebrata</taxon>
        <taxon>Euteleostomi</taxon>
        <taxon>Actinopterygii</taxon>
        <taxon>Neopterygii</taxon>
        <taxon>Teleostei</taxon>
        <taxon>Neoteleostei</taxon>
        <taxon>Acanthomorphata</taxon>
        <taxon>Eupercaria</taxon>
        <taxon>Tetraodontiformes</taxon>
        <taxon>Tetradontoidea</taxon>
        <taxon>Tetraodontidae</taxon>
        <taxon>Tetraodon</taxon>
    </lineage>
</organism>
<dbReference type="PANTHER" id="PTHR13316:SF0">
    <property type="entry name" value="ZINC FINGER CCHC DOMAIN-CONTAINING PROTEIN 8"/>
    <property type="match status" value="1"/>
</dbReference>
<dbReference type="Pfam" id="PF00098">
    <property type="entry name" value="zf-CCHC"/>
    <property type="match status" value="1"/>
</dbReference>
<dbReference type="GO" id="GO:0071013">
    <property type="term" value="C:catalytic step 2 spliceosome"/>
    <property type="evidence" value="ECO:0007669"/>
    <property type="project" value="TreeGrafter"/>
</dbReference>